<dbReference type="Proteomes" id="UP000479531">
    <property type="component" value="Unassembled WGS sequence"/>
</dbReference>
<gene>
    <name evidence="2" type="ORF">GCK47_08565</name>
</gene>
<dbReference type="EMBL" id="WGGT01000009">
    <property type="protein sequence ID" value="MVQ45755.1"/>
    <property type="molecule type" value="Genomic_DNA"/>
</dbReference>
<keyword evidence="1" id="KW-0175">Coiled coil</keyword>
<evidence type="ECO:0000256" key="1">
    <source>
        <dbReference type="SAM" id="Coils"/>
    </source>
</evidence>
<dbReference type="AlphaFoldDB" id="A0A6L6XI90"/>
<reference evidence="2 3" key="1">
    <citation type="submission" date="2019-10" db="EMBL/GenBank/DDBJ databases">
        <title>Roseburia spp. ameliorate alcoholic fatty liver via restoration of gut barrier function.</title>
        <authorList>
            <person name="Seo B."/>
            <person name="Ko G."/>
        </authorList>
    </citation>
    <scope>NUCLEOTIDE SEQUENCE [LARGE SCALE GENOMIC DNA]</scope>
    <source>
        <strain evidence="2 3">SNUG30017</strain>
    </source>
</reference>
<protein>
    <submittedName>
        <fullName evidence="2">Uncharacterized protein</fullName>
    </submittedName>
</protein>
<sequence>MKRNWKQKNEIKIRKNISVLMDELNAFEQRMDERLTDEMGKISSIEQQVNQILPILKDSVESDNENREVLQGLAAKLEKANADILDAQKNAESALNSKSEAVILNIEEVKTLIQLLAVNELLDEINAEERTQ</sequence>
<comment type="caution">
    <text evidence="2">The sequence shown here is derived from an EMBL/GenBank/DDBJ whole genome shotgun (WGS) entry which is preliminary data.</text>
</comment>
<dbReference type="RefSeq" id="WP_157350468.1">
    <property type="nucleotide sequence ID" value="NZ_WGGT01000009.1"/>
</dbReference>
<feature type="coiled-coil region" evidence="1">
    <location>
        <begin position="70"/>
        <end position="97"/>
    </location>
</feature>
<organism evidence="2 3">
    <name type="scientific">Roseburia intestinalis</name>
    <dbReference type="NCBI Taxonomy" id="166486"/>
    <lineage>
        <taxon>Bacteria</taxon>
        <taxon>Bacillati</taxon>
        <taxon>Bacillota</taxon>
        <taxon>Clostridia</taxon>
        <taxon>Lachnospirales</taxon>
        <taxon>Lachnospiraceae</taxon>
        <taxon>Roseburia</taxon>
    </lineage>
</organism>
<name>A0A6L6XI90_9FIRM</name>
<accession>A0A6L6XI90</accession>
<evidence type="ECO:0000313" key="2">
    <source>
        <dbReference type="EMBL" id="MVQ45755.1"/>
    </source>
</evidence>
<evidence type="ECO:0000313" key="3">
    <source>
        <dbReference type="Proteomes" id="UP000479531"/>
    </source>
</evidence>
<proteinExistence type="predicted"/>